<feature type="compositionally biased region" description="Basic and acidic residues" evidence="1">
    <location>
        <begin position="73"/>
        <end position="86"/>
    </location>
</feature>
<dbReference type="EMBL" id="MCFL01000041">
    <property type="protein sequence ID" value="ORZ32894.1"/>
    <property type="molecule type" value="Genomic_DNA"/>
</dbReference>
<dbReference type="Proteomes" id="UP000193411">
    <property type="component" value="Unassembled WGS sequence"/>
</dbReference>
<evidence type="ECO:0000313" key="3">
    <source>
        <dbReference type="Proteomes" id="UP000193411"/>
    </source>
</evidence>
<feature type="compositionally biased region" description="Polar residues" evidence="1">
    <location>
        <begin position="59"/>
        <end position="72"/>
    </location>
</feature>
<organism evidence="2 3">
    <name type="scientific">Catenaria anguillulae PL171</name>
    <dbReference type="NCBI Taxonomy" id="765915"/>
    <lineage>
        <taxon>Eukaryota</taxon>
        <taxon>Fungi</taxon>
        <taxon>Fungi incertae sedis</taxon>
        <taxon>Blastocladiomycota</taxon>
        <taxon>Blastocladiomycetes</taxon>
        <taxon>Blastocladiales</taxon>
        <taxon>Catenariaceae</taxon>
        <taxon>Catenaria</taxon>
    </lineage>
</organism>
<dbReference type="AlphaFoldDB" id="A0A1Y2HFW0"/>
<evidence type="ECO:0000256" key="1">
    <source>
        <dbReference type="SAM" id="MobiDB-lite"/>
    </source>
</evidence>
<reference evidence="2 3" key="1">
    <citation type="submission" date="2016-07" db="EMBL/GenBank/DDBJ databases">
        <title>Pervasive Adenine N6-methylation of Active Genes in Fungi.</title>
        <authorList>
            <consortium name="DOE Joint Genome Institute"/>
            <person name="Mondo S.J."/>
            <person name="Dannebaum R.O."/>
            <person name="Kuo R.C."/>
            <person name="Labutti K."/>
            <person name="Haridas S."/>
            <person name="Kuo A."/>
            <person name="Salamov A."/>
            <person name="Ahrendt S.R."/>
            <person name="Lipzen A."/>
            <person name="Sullivan W."/>
            <person name="Andreopoulos W.B."/>
            <person name="Clum A."/>
            <person name="Lindquist E."/>
            <person name="Daum C."/>
            <person name="Ramamoorthy G.K."/>
            <person name="Gryganskyi A."/>
            <person name="Culley D."/>
            <person name="Magnuson J.K."/>
            <person name="James T.Y."/>
            <person name="O'Malley M.A."/>
            <person name="Stajich J.E."/>
            <person name="Spatafora J.W."/>
            <person name="Visel A."/>
            <person name="Grigoriev I.V."/>
        </authorList>
    </citation>
    <scope>NUCLEOTIDE SEQUENCE [LARGE SCALE GENOMIC DNA]</scope>
    <source>
        <strain evidence="2 3">PL171</strain>
    </source>
</reference>
<feature type="non-terminal residue" evidence="2">
    <location>
        <position position="1"/>
    </location>
</feature>
<evidence type="ECO:0000313" key="2">
    <source>
        <dbReference type="EMBL" id="ORZ32894.1"/>
    </source>
</evidence>
<accession>A0A1Y2HFW0</accession>
<proteinExistence type="predicted"/>
<sequence>LIDSVVATLLKQYRLDQDTGTRTHTRPDGMTRMNQQWRQQAAQAEQATRYNRQPKAIRNPQTNTVDSNATQKSRSDPKANAKREARKATSGCLKCGQIHGKAYGLMRGTCKVHVADKGWRGGYIATPFARRVAPACIAIGLTGRLTIRFRE</sequence>
<protein>
    <submittedName>
        <fullName evidence="2">Uncharacterized protein</fullName>
    </submittedName>
</protein>
<feature type="region of interest" description="Disordered" evidence="1">
    <location>
        <begin position="39"/>
        <end position="86"/>
    </location>
</feature>
<comment type="caution">
    <text evidence="2">The sequence shown here is derived from an EMBL/GenBank/DDBJ whole genome shotgun (WGS) entry which is preliminary data.</text>
</comment>
<name>A0A1Y2HFW0_9FUNG</name>
<keyword evidence="3" id="KW-1185">Reference proteome</keyword>
<gene>
    <name evidence="2" type="ORF">BCR44DRAFT_35349</name>
</gene>